<protein>
    <submittedName>
        <fullName evidence="1">CLUMA_CG019201, isoform A</fullName>
    </submittedName>
</protein>
<evidence type="ECO:0000313" key="1">
    <source>
        <dbReference type="EMBL" id="CRL06272.1"/>
    </source>
</evidence>
<accession>A0A1J1J1Q5</accession>
<dbReference type="EMBL" id="CVRI01000066">
    <property type="protein sequence ID" value="CRL06272.1"/>
    <property type="molecule type" value="Genomic_DNA"/>
</dbReference>
<proteinExistence type="predicted"/>
<name>A0A1J1J1Q5_9DIPT</name>
<reference evidence="1 2" key="1">
    <citation type="submission" date="2015-04" db="EMBL/GenBank/DDBJ databases">
        <authorList>
            <person name="Syromyatnikov M.Y."/>
            <person name="Popov V.N."/>
        </authorList>
    </citation>
    <scope>NUCLEOTIDE SEQUENCE [LARGE SCALE GENOMIC DNA]</scope>
</reference>
<organism evidence="1 2">
    <name type="scientific">Clunio marinus</name>
    <dbReference type="NCBI Taxonomy" id="568069"/>
    <lineage>
        <taxon>Eukaryota</taxon>
        <taxon>Metazoa</taxon>
        <taxon>Ecdysozoa</taxon>
        <taxon>Arthropoda</taxon>
        <taxon>Hexapoda</taxon>
        <taxon>Insecta</taxon>
        <taxon>Pterygota</taxon>
        <taxon>Neoptera</taxon>
        <taxon>Endopterygota</taxon>
        <taxon>Diptera</taxon>
        <taxon>Nematocera</taxon>
        <taxon>Chironomoidea</taxon>
        <taxon>Chironomidae</taxon>
        <taxon>Clunio</taxon>
    </lineage>
</organism>
<gene>
    <name evidence="1" type="ORF">CLUMA_CG019201</name>
</gene>
<sequence length="127" mass="14958">MISELNIKAFHCSTHSTIHGYLAQKTKQVSKDHRSHVIILNENHVMQNENCRINRSLTLMFTAQASYTVNKVAQYWMNSKPISKRIPKYEAKEFCYQTPRYIAQYVWISLRNKSTEILSIFFKAERA</sequence>
<keyword evidence="2" id="KW-1185">Reference proteome</keyword>
<dbReference type="AlphaFoldDB" id="A0A1J1J1Q5"/>
<evidence type="ECO:0000313" key="2">
    <source>
        <dbReference type="Proteomes" id="UP000183832"/>
    </source>
</evidence>
<dbReference type="Proteomes" id="UP000183832">
    <property type="component" value="Unassembled WGS sequence"/>
</dbReference>